<dbReference type="InterPro" id="IPR036291">
    <property type="entry name" value="NAD(P)-bd_dom_sf"/>
</dbReference>
<proteinExistence type="inferred from homology"/>
<dbReference type="RefSeq" id="WP_089246771.1">
    <property type="nucleotide sequence ID" value="NZ_FZPH01000003.1"/>
</dbReference>
<dbReference type="Pfam" id="PF00106">
    <property type="entry name" value="adh_short"/>
    <property type="match status" value="1"/>
</dbReference>
<dbReference type="AlphaFoldDB" id="A0A239K6G4"/>
<dbReference type="PANTHER" id="PTHR44169">
    <property type="entry name" value="NADPH-DEPENDENT 1-ACYLDIHYDROXYACETONE PHOSPHATE REDUCTASE"/>
    <property type="match status" value="1"/>
</dbReference>
<organism evidence="4 5">
    <name type="scientific">Asanoa hainanensis</name>
    <dbReference type="NCBI Taxonomy" id="560556"/>
    <lineage>
        <taxon>Bacteria</taxon>
        <taxon>Bacillati</taxon>
        <taxon>Actinomycetota</taxon>
        <taxon>Actinomycetes</taxon>
        <taxon>Micromonosporales</taxon>
        <taxon>Micromonosporaceae</taxon>
        <taxon>Asanoa</taxon>
    </lineage>
</organism>
<dbReference type="InterPro" id="IPR002347">
    <property type="entry name" value="SDR_fam"/>
</dbReference>
<evidence type="ECO:0000256" key="3">
    <source>
        <dbReference type="RuleBase" id="RU000363"/>
    </source>
</evidence>
<evidence type="ECO:0000256" key="2">
    <source>
        <dbReference type="ARBA" id="ARBA00023002"/>
    </source>
</evidence>
<dbReference type="GO" id="GO:0016491">
    <property type="term" value="F:oxidoreductase activity"/>
    <property type="evidence" value="ECO:0007669"/>
    <property type="project" value="UniProtKB-KW"/>
</dbReference>
<dbReference type="PRINTS" id="PR00080">
    <property type="entry name" value="SDRFAMILY"/>
</dbReference>
<evidence type="ECO:0000313" key="4">
    <source>
        <dbReference type="EMBL" id="SNT13550.1"/>
    </source>
</evidence>
<reference evidence="4 5" key="1">
    <citation type="submission" date="2017-06" db="EMBL/GenBank/DDBJ databases">
        <authorList>
            <person name="Kim H.J."/>
            <person name="Triplett B.A."/>
        </authorList>
    </citation>
    <scope>NUCLEOTIDE SEQUENCE [LARGE SCALE GENOMIC DNA]</scope>
    <source>
        <strain evidence="4 5">CGMCC 4.5593</strain>
    </source>
</reference>
<protein>
    <submittedName>
        <fullName evidence="4">Short-chain dehydrogenase</fullName>
    </submittedName>
</protein>
<evidence type="ECO:0000256" key="1">
    <source>
        <dbReference type="ARBA" id="ARBA00006484"/>
    </source>
</evidence>
<dbReference type="PRINTS" id="PR00081">
    <property type="entry name" value="GDHRDH"/>
</dbReference>
<keyword evidence="2" id="KW-0560">Oxidoreductase</keyword>
<comment type="similarity">
    <text evidence="1 3">Belongs to the short-chain dehydrogenases/reductases (SDR) family.</text>
</comment>
<dbReference type="SUPFAM" id="SSF51735">
    <property type="entry name" value="NAD(P)-binding Rossmann-fold domains"/>
    <property type="match status" value="1"/>
</dbReference>
<dbReference type="EMBL" id="FZPH01000003">
    <property type="protein sequence ID" value="SNT13550.1"/>
    <property type="molecule type" value="Genomic_DNA"/>
</dbReference>
<dbReference type="Gene3D" id="3.40.50.720">
    <property type="entry name" value="NAD(P)-binding Rossmann-like Domain"/>
    <property type="match status" value="1"/>
</dbReference>
<gene>
    <name evidence="4" type="ORF">SAMN05421812_103330</name>
</gene>
<dbReference type="PANTHER" id="PTHR44169:SF6">
    <property type="entry name" value="NADPH-DEPENDENT 1-ACYLDIHYDROXYACETONE PHOSPHATE REDUCTASE"/>
    <property type="match status" value="1"/>
</dbReference>
<evidence type="ECO:0000313" key="5">
    <source>
        <dbReference type="Proteomes" id="UP000198362"/>
    </source>
</evidence>
<dbReference type="NCBIfam" id="NF006119">
    <property type="entry name" value="PRK08264.1-5"/>
    <property type="match status" value="1"/>
</dbReference>
<dbReference type="OrthoDB" id="3212478at2"/>
<sequence>MQINGATVLVTGGNRGLGKAFVEEFLDRGAKKVYAAARDPRTVTNTGAVPIQLDVTDHASIERAAATAGDVTLLVNNAGIDTYSRSFLDGDPADIRREFDTNLFGLLDVTRAFVPVIVRNGGGHLLNVASVLSWIPSGAYGASKAAVWSATNHLRTELAPQGVGVTGLYVGYVDTDLAAHVTLPKTDPRVVARAGVDGIAAGDDEVLADEFTKAVRGAIGTDPAALLS</sequence>
<accession>A0A239K6G4</accession>
<dbReference type="Proteomes" id="UP000198362">
    <property type="component" value="Unassembled WGS sequence"/>
</dbReference>
<name>A0A239K6G4_9ACTN</name>
<keyword evidence="5" id="KW-1185">Reference proteome</keyword>